<evidence type="ECO:0000256" key="2">
    <source>
        <dbReference type="SAM" id="Phobius"/>
    </source>
</evidence>
<keyword evidence="1" id="KW-0175">Coiled coil</keyword>
<evidence type="ECO:0000256" key="1">
    <source>
        <dbReference type="SAM" id="Coils"/>
    </source>
</evidence>
<feature type="transmembrane region" description="Helical" evidence="2">
    <location>
        <begin position="12"/>
        <end position="32"/>
    </location>
</feature>
<keyword evidence="2" id="KW-1133">Transmembrane helix</keyword>
<organism evidence="3 4">
    <name type="scientific">Scylla paramamosain</name>
    <name type="common">Mud crab</name>
    <dbReference type="NCBI Taxonomy" id="85552"/>
    <lineage>
        <taxon>Eukaryota</taxon>
        <taxon>Metazoa</taxon>
        <taxon>Ecdysozoa</taxon>
        <taxon>Arthropoda</taxon>
        <taxon>Crustacea</taxon>
        <taxon>Multicrustacea</taxon>
        <taxon>Malacostraca</taxon>
        <taxon>Eumalacostraca</taxon>
        <taxon>Eucarida</taxon>
        <taxon>Decapoda</taxon>
        <taxon>Pleocyemata</taxon>
        <taxon>Brachyura</taxon>
        <taxon>Eubrachyura</taxon>
        <taxon>Portunoidea</taxon>
        <taxon>Portunidae</taxon>
        <taxon>Portuninae</taxon>
        <taxon>Scylla</taxon>
    </lineage>
</organism>
<dbReference type="AlphaFoldDB" id="A0AAW0U2M1"/>
<reference evidence="3 4" key="1">
    <citation type="submission" date="2023-03" db="EMBL/GenBank/DDBJ databases">
        <title>High-quality genome of Scylla paramamosain provides insights in environmental adaptation.</title>
        <authorList>
            <person name="Zhang L."/>
        </authorList>
    </citation>
    <scope>NUCLEOTIDE SEQUENCE [LARGE SCALE GENOMIC DNA]</scope>
    <source>
        <strain evidence="3">LZ_2023a</strain>
        <tissue evidence="3">Muscle</tissue>
    </source>
</reference>
<comment type="caution">
    <text evidence="3">The sequence shown here is derived from an EMBL/GenBank/DDBJ whole genome shotgun (WGS) entry which is preliminary data.</text>
</comment>
<sequence>MAVWRRLKTSVSLFILLVIVLYIGYCTQELYYRVQKTQKLKRLKSYETEIKDLTDTLQQYKIEASNVQRSLKLLQEAFDQIVNNQKTEMVNDR</sequence>
<dbReference type="SUPFAM" id="SSF57997">
    <property type="entry name" value="Tropomyosin"/>
    <property type="match status" value="1"/>
</dbReference>
<proteinExistence type="predicted"/>
<evidence type="ECO:0000313" key="3">
    <source>
        <dbReference type="EMBL" id="KAK8393022.1"/>
    </source>
</evidence>
<keyword evidence="4" id="KW-1185">Reference proteome</keyword>
<dbReference type="EMBL" id="JARAKH010000021">
    <property type="protein sequence ID" value="KAK8393023.1"/>
    <property type="molecule type" value="Genomic_DNA"/>
</dbReference>
<keyword evidence="2" id="KW-0472">Membrane</keyword>
<protein>
    <submittedName>
        <fullName evidence="3">Uncharacterized protein</fullName>
    </submittedName>
</protein>
<name>A0AAW0U2M1_SCYPA</name>
<gene>
    <name evidence="3" type="ORF">O3P69_013216</name>
</gene>
<evidence type="ECO:0000313" key="4">
    <source>
        <dbReference type="Proteomes" id="UP001487740"/>
    </source>
</evidence>
<dbReference type="Proteomes" id="UP001487740">
    <property type="component" value="Unassembled WGS sequence"/>
</dbReference>
<dbReference type="EMBL" id="JARAKH010000021">
    <property type="protein sequence ID" value="KAK8393024.1"/>
    <property type="molecule type" value="Genomic_DNA"/>
</dbReference>
<accession>A0AAW0U2M1</accession>
<dbReference type="EMBL" id="JARAKH010000021">
    <property type="protein sequence ID" value="KAK8393022.1"/>
    <property type="molecule type" value="Genomic_DNA"/>
</dbReference>
<feature type="coiled-coil region" evidence="1">
    <location>
        <begin position="36"/>
        <end position="77"/>
    </location>
</feature>
<keyword evidence="2" id="KW-0812">Transmembrane</keyword>